<accession>A0ABY4CMQ5</accession>
<dbReference type="Proteomes" id="UP000830167">
    <property type="component" value="Chromosome"/>
</dbReference>
<name>A0ABY4CMQ5_9BACL</name>
<keyword evidence="3" id="KW-1185">Reference proteome</keyword>
<dbReference type="EMBL" id="CP089291">
    <property type="protein sequence ID" value="UOF91745.1"/>
    <property type="molecule type" value="Genomic_DNA"/>
</dbReference>
<protein>
    <submittedName>
        <fullName evidence="2">DUF554 domain-containing protein</fullName>
    </submittedName>
</protein>
<organism evidence="2 3">
    <name type="scientific">Fodinisporobacter ferrooxydans</name>
    <dbReference type="NCBI Taxonomy" id="2901836"/>
    <lineage>
        <taxon>Bacteria</taxon>
        <taxon>Bacillati</taxon>
        <taxon>Bacillota</taxon>
        <taxon>Bacilli</taxon>
        <taxon>Bacillales</taxon>
        <taxon>Alicyclobacillaceae</taxon>
        <taxon>Fodinisporobacter</taxon>
    </lineage>
</organism>
<dbReference type="InterPro" id="IPR007563">
    <property type="entry name" value="DUF554"/>
</dbReference>
<evidence type="ECO:0000313" key="2">
    <source>
        <dbReference type="EMBL" id="UOF91745.1"/>
    </source>
</evidence>
<feature type="transmembrane region" description="Helical" evidence="1">
    <location>
        <begin position="6"/>
        <end position="26"/>
    </location>
</feature>
<gene>
    <name evidence="2" type="ORF">LSG31_05710</name>
</gene>
<keyword evidence="1" id="KW-0472">Membrane</keyword>
<sequence length="232" mass="24781">MFLLGTFVNAVSVLLGTFIGIALPKIPEQMKTTVLQGLGLSVSIIGLSMSLKAGNDILIMIISLVFGIIIGEWLDIEGFLLRFGQWVESKFQRNGENRIAEAFVSASLIFCVGSMAILGAIQSGLANDHHLLYTKSMLDGFTSVVFSSTMGIGVGLAAIPIFLYQGLIALIAHVFGQVLYNPAIVNVVTATGGLMILAIGINILDIKKIRVGNMLPSLVIVAIVKWALLHLI</sequence>
<keyword evidence="1" id="KW-0812">Transmembrane</keyword>
<evidence type="ECO:0000256" key="1">
    <source>
        <dbReference type="SAM" id="Phobius"/>
    </source>
</evidence>
<proteinExistence type="predicted"/>
<dbReference type="Pfam" id="PF04474">
    <property type="entry name" value="DUF554"/>
    <property type="match status" value="1"/>
</dbReference>
<evidence type="ECO:0000313" key="3">
    <source>
        <dbReference type="Proteomes" id="UP000830167"/>
    </source>
</evidence>
<dbReference type="RefSeq" id="WP_347438433.1">
    <property type="nucleotide sequence ID" value="NZ_CP089291.1"/>
</dbReference>
<feature type="transmembrane region" description="Helical" evidence="1">
    <location>
        <begin position="183"/>
        <end position="203"/>
    </location>
</feature>
<feature type="transmembrane region" description="Helical" evidence="1">
    <location>
        <begin position="209"/>
        <end position="228"/>
    </location>
</feature>
<keyword evidence="1" id="KW-1133">Transmembrane helix</keyword>
<feature type="transmembrane region" description="Helical" evidence="1">
    <location>
        <begin position="145"/>
        <end position="171"/>
    </location>
</feature>
<feature type="transmembrane region" description="Helical" evidence="1">
    <location>
        <begin position="102"/>
        <end position="125"/>
    </location>
</feature>
<dbReference type="PANTHER" id="PTHR36111:SF2">
    <property type="entry name" value="INNER MEMBRANE PROTEIN"/>
    <property type="match status" value="1"/>
</dbReference>
<reference evidence="2" key="1">
    <citation type="submission" date="2021-12" db="EMBL/GenBank/DDBJ databases">
        <title>Alicyclobacillaceae gen. nov., sp. nov., isolated from chalcocite enrichment system.</title>
        <authorList>
            <person name="Jiang Z."/>
        </authorList>
    </citation>
    <scope>NUCLEOTIDE SEQUENCE</scope>
    <source>
        <strain evidence="2">MYW30-H2</strain>
    </source>
</reference>
<feature type="transmembrane region" description="Helical" evidence="1">
    <location>
        <begin position="57"/>
        <end position="81"/>
    </location>
</feature>
<dbReference type="PANTHER" id="PTHR36111">
    <property type="entry name" value="INNER MEMBRANE PROTEIN-RELATED"/>
    <property type="match status" value="1"/>
</dbReference>